<dbReference type="InterPro" id="IPR050224">
    <property type="entry name" value="TALE_homeobox"/>
</dbReference>
<dbReference type="InterPro" id="IPR008422">
    <property type="entry name" value="KN_HD"/>
</dbReference>
<gene>
    <name evidence="8" type="ORF">PGTUg99_021375</name>
</gene>
<sequence>MLASPLPSTDVKSDQSFAEVALIEQQHLTTAAPRRTSYSLYYHNNNEPEVYPEFNWENHSSIQLPNMGDPSRSESNAAEGKLHNSPLASALEPYQGAAPASPPSSRSETFNSDGGNVNLEICTAPQVPQDDSQAQEPLRASNKRPRPPCLSQLDSRCFERYPQPHLTSANSSPRSAAEASLKKESEDLSSLPPIVTREEIERGVVSNSNKSVLHVPTAHLERHKHDLVAIDALGNSSVRRTPEANSNPHPQQLHFSSHSNGYLSALPSPVLPPCNGTNPGDRVSYPASPVVALTAPNSATFPLESNSSFSPLTTASQANQVASSPSNHHHVSDTAFSQTALPRLIRPSYASNGGTQVVDSSVAPTTGAPATRVTVSPAPQPAQASPWSSVETQAPRRRGKLPSAVTAILKGWLMAHTTHPYPTEEEKKSLCQETNLTMNQVSNWFINARRRILVPPSAGNSVHEVRQPVRRQAQSQLVRAAGHAGAVPPCLTIRHIGPQSVPASPSTSISMFSPVSATSPNLSNGVGSFDFSYPLAHQSGQENHYHGEGLSACRPTNTLSPCSSQWPHSTQLMRQSPSSPLYPQPHGPTPYYSSSHSFQGYPPSHSSSSTPLPSPHFSASFPSGPTHFPNTQARLHSPRPNPDSHPSTPTLSHSSNEHHSTPAYMSLAPCHPSISYPTNQDGEK</sequence>
<accession>A0A5B0Q7W6</accession>
<evidence type="ECO:0000313" key="8">
    <source>
        <dbReference type="EMBL" id="KAA1109235.1"/>
    </source>
</evidence>
<dbReference type="SUPFAM" id="SSF46689">
    <property type="entry name" value="Homeodomain-like"/>
    <property type="match status" value="1"/>
</dbReference>
<dbReference type="GO" id="GO:0005634">
    <property type="term" value="C:nucleus"/>
    <property type="evidence" value="ECO:0007669"/>
    <property type="project" value="UniProtKB-SubCell"/>
</dbReference>
<dbReference type="EMBL" id="VDEP01000305">
    <property type="protein sequence ID" value="KAA1109235.1"/>
    <property type="molecule type" value="Genomic_DNA"/>
</dbReference>
<feature type="region of interest" description="Disordered" evidence="6">
    <location>
        <begin position="314"/>
        <end position="335"/>
    </location>
</feature>
<feature type="compositionally biased region" description="Polar residues" evidence="6">
    <location>
        <begin position="352"/>
        <end position="364"/>
    </location>
</feature>
<dbReference type="Gene3D" id="1.10.10.60">
    <property type="entry name" value="Homeodomain-like"/>
    <property type="match status" value="1"/>
</dbReference>
<dbReference type="PANTHER" id="PTHR11850">
    <property type="entry name" value="HOMEOBOX PROTEIN TRANSCRIPTION FACTORS"/>
    <property type="match status" value="1"/>
</dbReference>
<dbReference type="CDD" id="cd00086">
    <property type="entry name" value="homeodomain"/>
    <property type="match status" value="1"/>
</dbReference>
<evidence type="ECO:0000256" key="3">
    <source>
        <dbReference type="ARBA" id="ARBA00023155"/>
    </source>
</evidence>
<name>A0A5B0Q7W6_PUCGR</name>
<comment type="subcellular location">
    <subcellularLocation>
        <location evidence="5">Nucleus</location>
    </subcellularLocation>
</comment>
<dbReference type="GO" id="GO:0006355">
    <property type="term" value="P:regulation of DNA-templated transcription"/>
    <property type="evidence" value="ECO:0007669"/>
    <property type="project" value="InterPro"/>
</dbReference>
<comment type="caution">
    <text evidence="8">The sequence shown here is derived from an EMBL/GenBank/DDBJ whole genome shotgun (WGS) entry which is preliminary data.</text>
</comment>
<comment type="similarity">
    <text evidence="1">Belongs to the TALE/M-ATYP homeobox family.</text>
</comment>
<feature type="compositionally biased region" description="Polar residues" evidence="6">
    <location>
        <begin position="314"/>
        <end position="326"/>
    </location>
</feature>
<keyword evidence="3 5" id="KW-0371">Homeobox</keyword>
<dbReference type="SMART" id="SM00389">
    <property type="entry name" value="HOX"/>
    <property type="match status" value="1"/>
</dbReference>
<dbReference type="InterPro" id="IPR009057">
    <property type="entry name" value="Homeodomain-like_sf"/>
</dbReference>
<evidence type="ECO:0000256" key="6">
    <source>
        <dbReference type="SAM" id="MobiDB-lite"/>
    </source>
</evidence>
<evidence type="ECO:0000256" key="1">
    <source>
        <dbReference type="ARBA" id="ARBA00005800"/>
    </source>
</evidence>
<dbReference type="AlphaFoldDB" id="A0A5B0Q7W6"/>
<proteinExistence type="inferred from homology"/>
<keyword evidence="4 5" id="KW-0539">Nucleus</keyword>
<evidence type="ECO:0000313" key="9">
    <source>
        <dbReference type="Proteomes" id="UP000325313"/>
    </source>
</evidence>
<organism evidence="8 9">
    <name type="scientific">Puccinia graminis f. sp. tritici</name>
    <dbReference type="NCBI Taxonomy" id="56615"/>
    <lineage>
        <taxon>Eukaryota</taxon>
        <taxon>Fungi</taxon>
        <taxon>Dikarya</taxon>
        <taxon>Basidiomycota</taxon>
        <taxon>Pucciniomycotina</taxon>
        <taxon>Pucciniomycetes</taxon>
        <taxon>Pucciniales</taxon>
        <taxon>Pucciniaceae</taxon>
        <taxon>Puccinia</taxon>
    </lineage>
</organism>
<dbReference type="GO" id="GO:0003677">
    <property type="term" value="F:DNA binding"/>
    <property type="evidence" value="ECO:0007669"/>
    <property type="project" value="UniProtKB-UniRule"/>
</dbReference>
<feature type="compositionally biased region" description="Low complexity" evidence="6">
    <location>
        <begin position="602"/>
        <end position="618"/>
    </location>
</feature>
<dbReference type="Proteomes" id="UP000325313">
    <property type="component" value="Unassembled WGS sequence"/>
</dbReference>
<protein>
    <recommendedName>
        <fullName evidence="7">Homeobox domain-containing protein</fullName>
    </recommendedName>
</protein>
<feature type="region of interest" description="Disordered" evidence="6">
    <location>
        <begin position="93"/>
        <end position="190"/>
    </location>
</feature>
<keyword evidence="2 5" id="KW-0238">DNA-binding</keyword>
<feature type="compositionally biased region" description="Polar residues" evidence="6">
    <location>
        <begin position="675"/>
        <end position="684"/>
    </location>
</feature>
<evidence type="ECO:0000256" key="2">
    <source>
        <dbReference type="ARBA" id="ARBA00023125"/>
    </source>
</evidence>
<feature type="compositionally biased region" description="Polar residues" evidence="6">
    <location>
        <begin position="559"/>
        <end position="579"/>
    </location>
</feature>
<dbReference type="Pfam" id="PF05920">
    <property type="entry name" value="Homeobox_KN"/>
    <property type="match status" value="1"/>
</dbReference>
<evidence type="ECO:0000259" key="7">
    <source>
        <dbReference type="PROSITE" id="PS50071"/>
    </source>
</evidence>
<feature type="region of interest" description="Disordered" evidence="6">
    <location>
        <begin position="559"/>
        <end position="684"/>
    </location>
</feature>
<feature type="DNA-binding region" description="Homeobox" evidence="5">
    <location>
        <begin position="394"/>
        <end position="452"/>
    </location>
</feature>
<feature type="compositionally biased region" description="Polar residues" evidence="6">
    <location>
        <begin position="165"/>
        <end position="174"/>
    </location>
</feature>
<feature type="compositionally biased region" description="Low complexity" evidence="6">
    <location>
        <begin position="644"/>
        <end position="654"/>
    </location>
</feature>
<dbReference type="InterPro" id="IPR001356">
    <property type="entry name" value="HD"/>
</dbReference>
<evidence type="ECO:0000256" key="4">
    <source>
        <dbReference type="ARBA" id="ARBA00023242"/>
    </source>
</evidence>
<dbReference type="PROSITE" id="PS50071">
    <property type="entry name" value="HOMEOBOX_2"/>
    <property type="match status" value="1"/>
</dbReference>
<feature type="domain" description="Homeobox" evidence="7">
    <location>
        <begin position="392"/>
        <end position="451"/>
    </location>
</feature>
<feature type="compositionally biased region" description="Polar residues" evidence="6">
    <location>
        <begin position="106"/>
        <end position="115"/>
    </location>
</feature>
<evidence type="ECO:0000256" key="5">
    <source>
        <dbReference type="PROSITE-ProRule" id="PRU00108"/>
    </source>
</evidence>
<reference evidence="8 9" key="1">
    <citation type="submission" date="2019-05" db="EMBL/GenBank/DDBJ databases">
        <title>Emergence of the Ug99 lineage of the wheat stem rust pathogen through somatic hybridization.</title>
        <authorList>
            <person name="Li F."/>
            <person name="Upadhyaya N.M."/>
            <person name="Sperschneider J."/>
            <person name="Matny O."/>
            <person name="Nguyen-Phuc H."/>
            <person name="Mago R."/>
            <person name="Raley C."/>
            <person name="Miller M.E."/>
            <person name="Silverstein K.A.T."/>
            <person name="Henningsen E."/>
            <person name="Hirsch C.D."/>
            <person name="Visser B."/>
            <person name="Pretorius Z.A."/>
            <person name="Steffenson B.J."/>
            <person name="Schwessinger B."/>
            <person name="Dodds P.N."/>
            <person name="Figueroa M."/>
        </authorList>
    </citation>
    <scope>NUCLEOTIDE SEQUENCE [LARGE SCALE GENOMIC DNA]</scope>
    <source>
        <strain evidence="8 9">Ug99</strain>
    </source>
</reference>
<feature type="compositionally biased region" description="Polar residues" evidence="6">
    <location>
        <begin position="620"/>
        <end position="634"/>
    </location>
</feature>
<feature type="region of interest" description="Disordered" evidence="6">
    <location>
        <begin position="352"/>
        <end position="401"/>
    </location>
</feature>